<sequence length="103" mass="11396">MLLNGAYLTALVETSSVWVPWNKLRTSASLCQPPCICSAHRSLAKWELKFPESGFDSPSPLFNSKGSSTHPSPAQPQNMGRVLQRTLQKQVPVSFPTLQCLLR</sequence>
<dbReference type="AlphaFoldDB" id="A0A2D4HDC0"/>
<reference evidence="2" key="2">
    <citation type="submission" date="2017-11" db="EMBL/GenBank/DDBJ databases">
        <title>Coralsnake Venomics: Analyses of Venom Gland Transcriptomes and Proteomes of Six Brazilian Taxa.</title>
        <authorList>
            <person name="Aird S.D."/>
            <person name="Jorge da Silva N."/>
            <person name="Qiu L."/>
            <person name="Villar-Briones A."/>
            <person name="Aparecida-Saddi V."/>
            <person name="Campos-Telles M.P."/>
            <person name="Grau M."/>
            <person name="Mikheyev A.S."/>
        </authorList>
    </citation>
    <scope>NUCLEOTIDE SEQUENCE</scope>
    <source>
        <tissue evidence="2">Venom_gland</tissue>
    </source>
</reference>
<evidence type="ECO:0000256" key="1">
    <source>
        <dbReference type="SAM" id="MobiDB-lite"/>
    </source>
</evidence>
<dbReference type="EMBL" id="IACK01018642">
    <property type="protein sequence ID" value="LAA69934.1"/>
    <property type="molecule type" value="Transcribed_RNA"/>
</dbReference>
<feature type="region of interest" description="Disordered" evidence="1">
    <location>
        <begin position="57"/>
        <end position="80"/>
    </location>
</feature>
<proteinExistence type="predicted"/>
<accession>A0A2D4HDC0</accession>
<reference evidence="2" key="1">
    <citation type="submission" date="2017-07" db="EMBL/GenBank/DDBJ databases">
        <authorList>
            <person name="Mikheyev A."/>
            <person name="Grau M."/>
        </authorList>
    </citation>
    <scope>NUCLEOTIDE SEQUENCE</scope>
    <source>
        <tissue evidence="2">Venom_gland</tissue>
    </source>
</reference>
<evidence type="ECO:0000313" key="2">
    <source>
        <dbReference type="EMBL" id="LAA69934.1"/>
    </source>
</evidence>
<organism evidence="2">
    <name type="scientific">Micrurus lemniscatus lemniscatus</name>
    <dbReference type="NCBI Taxonomy" id="129467"/>
    <lineage>
        <taxon>Eukaryota</taxon>
        <taxon>Metazoa</taxon>
        <taxon>Chordata</taxon>
        <taxon>Craniata</taxon>
        <taxon>Vertebrata</taxon>
        <taxon>Euteleostomi</taxon>
        <taxon>Lepidosauria</taxon>
        <taxon>Squamata</taxon>
        <taxon>Bifurcata</taxon>
        <taxon>Unidentata</taxon>
        <taxon>Episquamata</taxon>
        <taxon>Toxicofera</taxon>
        <taxon>Serpentes</taxon>
        <taxon>Colubroidea</taxon>
        <taxon>Elapidae</taxon>
        <taxon>Elapinae</taxon>
        <taxon>Micrurus</taxon>
    </lineage>
</organism>
<feature type="compositionally biased region" description="Polar residues" evidence="1">
    <location>
        <begin position="60"/>
        <end position="78"/>
    </location>
</feature>
<name>A0A2D4HDC0_MICLE</name>
<protein>
    <submittedName>
        <fullName evidence="2">Uncharacterized protein</fullName>
    </submittedName>
</protein>